<evidence type="ECO:0000313" key="3">
    <source>
        <dbReference type="EMBL" id="EGT43276.1"/>
    </source>
</evidence>
<feature type="region of interest" description="Disordered" evidence="1">
    <location>
        <begin position="1"/>
        <end position="30"/>
    </location>
</feature>
<feature type="transmembrane region" description="Helical" evidence="2">
    <location>
        <begin position="231"/>
        <end position="249"/>
    </location>
</feature>
<feature type="compositionally biased region" description="Polar residues" evidence="1">
    <location>
        <begin position="113"/>
        <end position="132"/>
    </location>
</feature>
<dbReference type="HOGENOM" id="CLU_1107910_0_0_1"/>
<feature type="compositionally biased region" description="Polar residues" evidence="1">
    <location>
        <begin position="20"/>
        <end position="30"/>
    </location>
</feature>
<sequence>MTPNVHRQQQNVSIPKELFGSQTGSTGDQTSVIKPTLEEIENAVNYLMSLHHQKQKERDNSFWTKCISCFGLQRKPLKANHIDQILNSLKRGVIPMELTLIVSIQRWEKKRTSTGNSEKPSSSSQNAHSNTKQKPETTYEQKTEEQFHATINSVNGKLSPIAEEENNAEKSGTGSEVIDAPTSISISTSMNTNEKQGISRSTLQNKRYMMPNLSTDDFNFKEISLINKSCVLQSVILTVLFAGIFLYAFHF</sequence>
<keyword evidence="2" id="KW-0812">Transmembrane</keyword>
<accession>G0P2I2</accession>
<gene>
    <name evidence="3" type="ORF">CAEBREN_19480</name>
</gene>
<reference evidence="4" key="1">
    <citation type="submission" date="2011-07" db="EMBL/GenBank/DDBJ databases">
        <authorList>
            <consortium name="Caenorhabditis brenneri Sequencing and Analysis Consortium"/>
            <person name="Wilson R.K."/>
        </authorList>
    </citation>
    <scope>NUCLEOTIDE SEQUENCE [LARGE SCALE GENOMIC DNA]</scope>
    <source>
        <strain evidence="4">PB2801</strain>
    </source>
</reference>
<keyword evidence="2" id="KW-0472">Membrane</keyword>
<protein>
    <submittedName>
        <fullName evidence="3">Uncharacterized protein</fullName>
    </submittedName>
</protein>
<feature type="region of interest" description="Disordered" evidence="1">
    <location>
        <begin position="111"/>
        <end position="180"/>
    </location>
</feature>
<name>G0P2I2_CAEBE</name>
<keyword evidence="4" id="KW-1185">Reference proteome</keyword>
<organism evidence="4">
    <name type="scientific">Caenorhabditis brenneri</name>
    <name type="common">Nematode worm</name>
    <dbReference type="NCBI Taxonomy" id="135651"/>
    <lineage>
        <taxon>Eukaryota</taxon>
        <taxon>Metazoa</taxon>
        <taxon>Ecdysozoa</taxon>
        <taxon>Nematoda</taxon>
        <taxon>Chromadorea</taxon>
        <taxon>Rhabditida</taxon>
        <taxon>Rhabditina</taxon>
        <taxon>Rhabditomorpha</taxon>
        <taxon>Rhabditoidea</taxon>
        <taxon>Rhabditidae</taxon>
        <taxon>Peloderinae</taxon>
        <taxon>Caenorhabditis</taxon>
    </lineage>
</organism>
<keyword evidence="2" id="KW-1133">Transmembrane helix</keyword>
<dbReference type="Proteomes" id="UP000008068">
    <property type="component" value="Unassembled WGS sequence"/>
</dbReference>
<dbReference type="InParanoid" id="G0P2I2"/>
<dbReference type="EMBL" id="GL380026">
    <property type="protein sequence ID" value="EGT43276.1"/>
    <property type="molecule type" value="Genomic_DNA"/>
</dbReference>
<evidence type="ECO:0000313" key="4">
    <source>
        <dbReference type="Proteomes" id="UP000008068"/>
    </source>
</evidence>
<dbReference type="AlphaFoldDB" id="G0P2I2"/>
<evidence type="ECO:0000256" key="1">
    <source>
        <dbReference type="SAM" id="MobiDB-lite"/>
    </source>
</evidence>
<feature type="compositionally biased region" description="Polar residues" evidence="1">
    <location>
        <begin position="1"/>
        <end position="13"/>
    </location>
</feature>
<feature type="compositionally biased region" description="Basic and acidic residues" evidence="1">
    <location>
        <begin position="133"/>
        <end position="147"/>
    </location>
</feature>
<evidence type="ECO:0000256" key="2">
    <source>
        <dbReference type="SAM" id="Phobius"/>
    </source>
</evidence>
<proteinExistence type="predicted"/>